<dbReference type="RefSeq" id="WP_116023981.1">
    <property type="nucleotide sequence ID" value="NZ_QTTT01000001.1"/>
</dbReference>
<dbReference type="Proteomes" id="UP000256661">
    <property type="component" value="Unassembled WGS sequence"/>
</dbReference>
<dbReference type="Gene3D" id="1.10.630.10">
    <property type="entry name" value="Cytochrome P450"/>
    <property type="match status" value="1"/>
</dbReference>
<dbReference type="PANTHER" id="PTHR46696">
    <property type="entry name" value="P450, PUTATIVE (EUROFUNG)-RELATED"/>
    <property type="match status" value="1"/>
</dbReference>
<dbReference type="EMBL" id="QTTT01000001">
    <property type="protein sequence ID" value="REE98540.1"/>
    <property type="molecule type" value="Genomic_DNA"/>
</dbReference>
<dbReference type="SUPFAM" id="SSF48264">
    <property type="entry name" value="Cytochrome P450"/>
    <property type="match status" value="1"/>
</dbReference>
<keyword evidence="2" id="KW-0560">Oxidoreductase</keyword>
<dbReference type="OrthoDB" id="4133219at2"/>
<dbReference type="GO" id="GO:0016705">
    <property type="term" value="F:oxidoreductase activity, acting on paired donors, with incorporation or reduction of molecular oxygen"/>
    <property type="evidence" value="ECO:0007669"/>
    <property type="project" value="InterPro"/>
</dbReference>
<dbReference type="PANTHER" id="PTHR46696:SF1">
    <property type="entry name" value="CYTOCHROME P450 YJIB-RELATED"/>
    <property type="match status" value="1"/>
</dbReference>
<dbReference type="Pfam" id="PF00067">
    <property type="entry name" value="p450"/>
    <property type="match status" value="1"/>
</dbReference>
<dbReference type="PROSITE" id="PS00086">
    <property type="entry name" value="CYTOCHROME_P450"/>
    <property type="match status" value="1"/>
</dbReference>
<feature type="region of interest" description="Disordered" evidence="3">
    <location>
        <begin position="423"/>
        <end position="457"/>
    </location>
</feature>
<evidence type="ECO:0000256" key="2">
    <source>
        <dbReference type="RuleBase" id="RU000461"/>
    </source>
</evidence>
<dbReference type="InterPro" id="IPR001128">
    <property type="entry name" value="Cyt_P450"/>
</dbReference>
<comment type="caution">
    <text evidence="4">The sequence shown here is derived from an EMBL/GenBank/DDBJ whole genome shotgun (WGS) entry which is preliminary data.</text>
</comment>
<feature type="compositionally biased region" description="Low complexity" evidence="3">
    <location>
        <begin position="443"/>
        <end position="457"/>
    </location>
</feature>
<keyword evidence="2" id="KW-0349">Heme</keyword>
<name>A0A3D9SVL3_9ACTN</name>
<evidence type="ECO:0000256" key="1">
    <source>
        <dbReference type="ARBA" id="ARBA00010617"/>
    </source>
</evidence>
<dbReference type="GO" id="GO:0004497">
    <property type="term" value="F:monooxygenase activity"/>
    <property type="evidence" value="ECO:0007669"/>
    <property type="project" value="UniProtKB-KW"/>
</dbReference>
<evidence type="ECO:0000256" key="3">
    <source>
        <dbReference type="SAM" id="MobiDB-lite"/>
    </source>
</evidence>
<dbReference type="GO" id="GO:0020037">
    <property type="term" value="F:heme binding"/>
    <property type="evidence" value="ECO:0007669"/>
    <property type="project" value="InterPro"/>
</dbReference>
<accession>A0A3D9SVL3</accession>
<sequence>MDSQSRAQDSAPASRSLTSATVEPLLTRDFDARPALMHERLRSQHGAVAPVDLLGVPVWLVLGYAEVLEVLRNDQGVWSKRVTDWRALSEGRIPADWPLLPTYGGHSCMFQEGRSLTELRAAWSAGLRPFQDRSRPQARLLEAEVRRYADELISVMGEDGGTGWADLSAQYARPLAILVCNRLIGFDAGNDEMLMDMWRLVDAGPDAAEALARLHATLSDVVDAKRRHPGDDLPSAMLAARPDYTVDELAHEMILLIGVVGELVGSLICLTAVEVITGNTGARAALAAGMLRETVNRVATANPPYAHLTLRFATADTALGGTHIAAGDPVMLSVSGAHNDPRFADAADPSSVHSSRAHLAWGAGPHHCLGDELATTLVTIAVGRLFERFSGIDLALPADQLPWRSSPIVRGLRSLPVRFQLHEAPDGDDATDSDASGQRETPAEASEGSERSGSAISRLVRMLLRQGN</sequence>
<dbReference type="AlphaFoldDB" id="A0A3D9SVL3"/>
<evidence type="ECO:0000313" key="5">
    <source>
        <dbReference type="Proteomes" id="UP000256661"/>
    </source>
</evidence>
<reference evidence="4 5" key="1">
    <citation type="submission" date="2018-08" db="EMBL/GenBank/DDBJ databases">
        <title>Sequencing the genomes of 1000 actinobacteria strains.</title>
        <authorList>
            <person name="Klenk H.-P."/>
        </authorList>
    </citation>
    <scope>NUCLEOTIDE SEQUENCE [LARGE SCALE GENOMIC DNA]</scope>
    <source>
        <strain evidence="4 5">DSM 43927</strain>
    </source>
</reference>
<keyword evidence="5" id="KW-1185">Reference proteome</keyword>
<comment type="similarity">
    <text evidence="1 2">Belongs to the cytochrome P450 family.</text>
</comment>
<gene>
    <name evidence="4" type="ORF">DFJ69_4030</name>
</gene>
<proteinExistence type="inferred from homology"/>
<keyword evidence="2" id="KW-0479">Metal-binding</keyword>
<keyword evidence="2" id="KW-0408">Iron</keyword>
<dbReference type="PRINTS" id="PR00359">
    <property type="entry name" value="BP450"/>
</dbReference>
<dbReference type="InterPro" id="IPR036396">
    <property type="entry name" value="Cyt_P450_sf"/>
</dbReference>
<protein>
    <submittedName>
        <fullName evidence="4">Cytochrome P450</fullName>
    </submittedName>
</protein>
<dbReference type="InterPro" id="IPR002397">
    <property type="entry name" value="Cyt_P450_B"/>
</dbReference>
<keyword evidence="2" id="KW-0503">Monooxygenase</keyword>
<organism evidence="4 5">
    <name type="scientific">Thermomonospora umbrina</name>
    <dbReference type="NCBI Taxonomy" id="111806"/>
    <lineage>
        <taxon>Bacteria</taxon>
        <taxon>Bacillati</taxon>
        <taxon>Actinomycetota</taxon>
        <taxon>Actinomycetes</taxon>
        <taxon>Streptosporangiales</taxon>
        <taxon>Thermomonosporaceae</taxon>
        <taxon>Thermomonospora</taxon>
    </lineage>
</organism>
<dbReference type="GO" id="GO:0005506">
    <property type="term" value="F:iron ion binding"/>
    <property type="evidence" value="ECO:0007669"/>
    <property type="project" value="InterPro"/>
</dbReference>
<dbReference type="InterPro" id="IPR017972">
    <property type="entry name" value="Cyt_P450_CS"/>
</dbReference>
<evidence type="ECO:0000313" key="4">
    <source>
        <dbReference type="EMBL" id="REE98540.1"/>
    </source>
</evidence>